<dbReference type="Pfam" id="PF20151">
    <property type="entry name" value="DUF6533"/>
    <property type="match status" value="1"/>
</dbReference>
<comment type="caution">
    <text evidence="3">The sequence shown here is derived from an EMBL/GenBank/DDBJ whole genome shotgun (WGS) entry which is preliminary data.</text>
</comment>
<reference evidence="3 4" key="1">
    <citation type="journal article" date="2015" name="Sci. Rep.">
        <title>Chromosome-level genome map provides insights into diverse defense mechanisms in the medicinal fungus Ganoderma sinense.</title>
        <authorList>
            <person name="Zhu Y."/>
            <person name="Xu J."/>
            <person name="Sun C."/>
            <person name="Zhou S."/>
            <person name="Xu H."/>
            <person name="Nelson D.R."/>
            <person name="Qian J."/>
            <person name="Song J."/>
            <person name="Luo H."/>
            <person name="Xiang L."/>
            <person name="Li Y."/>
            <person name="Xu Z."/>
            <person name="Ji A."/>
            <person name="Wang L."/>
            <person name="Lu S."/>
            <person name="Hayward A."/>
            <person name="Sun W."/>
            <person name="Li X."/>
            <person name="Schwartz D.C."/>
            <person name="Wang Y."/>
            <person name="Chen S."/>
        </authorList>
    </citation>
    <scope>NUCLEOTIDE SEQUENCE [LARGE SCALE GENOMIC DNA]</scope>
    <source>
        <strain evidence="3 4">ZZ0214-1</strain>
    </source>
</reference>
<dbReference type="InterPro" id="IPR045340">
    <property type="entry name" value="DUF6533"/>
</dbReference>
<dbReference type="AlphaFoldDB" id="A0A2G8S9E7"/>
<sequence length="84" mass="8974">MADNSENAATIAAANSMAVANYIGVAAICVVLYEYVITLGIEVDLFWGKEITGASIVFFLNRYLALAYNLVRIPAGFPPSSLTL</sequence>
<accession>A0A2G8S9E7</accession>
<dbReference type="EMBL" id="AYKW01000015">
    <property type="protein sequence ID" value="PIL30379.1"/>
    <property type="molecule type" value="Genomic_DNA"/>
</dbReference>
<gene>
    <name evidence="3" type="ORF">GSI_07564</name>
</gene>
<evidence type="ECO:0000259" key="2">
    <source>
        <dbReference type="Pfam" id="PF20151"/>
    </source>
</evidence>
<keyword evidence="4" id="KW-1185">Reference proteome</keyword>
<protein>
    <recommendedName>
        <fullName evidence="2">DUF6533 domain-containing protein</fullName>
    </recommendedName>
</protein>
<name>A0A2G8S9E7_9APHY</name>
<evidence type="ECO:0000313" key="4">
    <source>
        <dbReference type="Proteomes" id="UP000230002"/>
    </source>
</evidence>
<feature type="transmembrane region" description="Helical" evidence="1">
    <location>
        <begin position="53"/>
        <end position="71"/>
    </location>
</feature>
<keyword evidence="1" id="KW-0812">Transmembrane</keyword>
<evidence type="ECO:0000256" key="1">
    <source>
        <dbReference type="SAM" id="Phobius"/>
    </source>
</evidence>
<feature type="transmembrane region" description="Helical" evidence="1">
    <location>
        <begin position="12"/>
        <end position="33"/>
    </location>
</feature>
<feature type="domain" description="DUF6533" evidence="2">
    <location>
        <begin position="22"/>
        <end position="67"/>
    </location>
</feature>
<proteinExistence type="predicted"/>
<dbReference type="OrthoDB" id="2745134at2759"/>
<organism evidence="3 4">
    <name type="scientific">Ganoderma sinense ZZ0214-1</name>
    <dbReference type="NCBI Taxonomy" id="1077348"/>
    <lineage>
        <taxon>Eukaryota</taxon>
        <taxon>Fungi</taxon>
        <taxon>Dikarya</taxon>
        <taxon>Basidiomycota</taxon>
        <taxon>Agaricomycotina</taxon>
        <taxon>Agaricomycetes</taxon>
        <taxon>Polyporales</taxon>
        <taxon>Polyporaceae</taxon>
        <taxon>Ganoderma</taxon>
    </lineage>
</organism>
<keyword evidence="1" id="KW-0472">Membrane</keyword>
<keyword evidence="1" id="KW-1133">Transmembrane helix</keyword>
<evidence type="ECO:0000313" key="3">
    <source>
        <dbReference type="EMBL" id="PIL30379.1"/>
    </source>
</evidence>
<dbReference type="Proteomes" id="UP000230002">
    <property type="component" value="Unassembled WGS sequence"/>
</dbReference>